<evidence type="ECO:0000259" key="2">
    <source>
        <dbReference type="PROSITE" id="PS50076"/>
    </source>
</evidence>
<feature type="region of interest" description="Disordered" evidence="1">
    <location>
        <begin position="276"/>
        <end position="373"/>
    </location>
</feature>
<sequence>MDDRPDPIAQFFPDQDPDTVDLYGVLNLTNIATPDDIKKSYRKLALIHHPDKHSTAAENAKAATALKFQQIGFAYAVLGDDKRRQRYDKTGRTDEGLDFGAEDGGWEAYFEELFDKVTKEKLDDLKKEYQGSVEEVEDLKAAYVEHDGSIDTIMMHIPHSTFDDEARFIVIISEFIKKGELPKLKTWEKSIKDEKAKLVRKKQGKKEAAEAEELAKDLGVWDEFYGSDKPTARKNKGKGKEKKGAEEEEEGEEDTSALQALILKKRKNMDGFFDSLAAKYAEPQPSTKGKGGKRRVKGDDDDNDDEKIQVSPKKRSRKEAVLPPPEIDDEEFEKLQAKLFPTKDKEAKPTSKDTTAATSSSPKKRAAKGKKSR</sequence>
<dbReference type="PROSITE" id="PS00636">
    <property type="entry name" value="DNAJ_1"/>
    <property type="match status" value="1"/>
</dbReference>
<dbReference type="AlphaFoldDB" id="K5VV88"/>
<feature type="compositionally biased region" description="Basic residues" evidence="1">
    <location>
        <begin position="362"/>
        <end position="373"/>
    </location>
</feature>
<organism evidence="3 4">
    <name type="scientific">Phanerochaete carnosa (strain HHB-10118-sp)</name>
    <name type="common">White-rot fungus</name>
    <name type="synonym">Peniophora carnosa</name>
    <dbReference type="NCBI Taxonomy" id="650164"/>
    <lineage>
        <taxon>Eukaryota</taxon>
        <taxon>Fungi</taxon>
        <taxon>Dikarya</taxon>
        <taxon>Basidiomycota</taxon>
        <taxon>Agaricomycotina</taxon>
        <taxon>Agaricomycetes</taxon>
        <taxon>Polyporales</taxon>
        <taxon>Phanerochaetaceae</taxon>
        <taxon>Phanerochaete</taxon>
    </lineage>
</organism>
<feature type="region of interest" description="Disordered" evidence="1">
    <location>
        <begin position="225"/>
        <end position="256"/>
    </location>
</feature>
<dbReference type="PROSITE" id="PS50076">
    <property type="entry name" value="DNAJ_2"/>
    <property type="match status" value="1"/>
</dbReference>
<protein>
    <recommendedName>
        <fullName evidence="2">J domain-containing protein</fullName>
    </recommendedName>
</protein>
<accession>K5VV88</accession>
<dbReference type="FunCoup" id="K5VV88">
    <property type="interactions" value="640"/>
</dbReference>
<evidence type="ECO:0000313" key="3">
    <source>
        <dbReference type="EMBL" id="EKM55433.1"/>
    </source>
</evidence>
<feature type="compositionally biased region" description="Low complexity" evidence="1">
    <location>
        <begin position="352"/>
        <end position="361"/>
    </location>
</feature>
<dbReference type="InterPro" id="IPR036869">
    <property type="entry name" value="J_dom_sf"/>
</dbReference>
<dbReference type="Pfam" id="PF00226">
    <property type="entry name" value="DnaJ"/>
    <property type="match status" value="1"/>
</dbReference>
<dbReference type="GeneID" id="18908605"/>
<dbReference type="PANTHER" id="PTHR44144">
    <property type="entry name" value="DNAJ HOMOLOG SUBFAMILY C MEMBER 9"/>
    <property type="match status" value="1"/>
</dbReference>
<dbReference type="OrthoDB" id="110024at2759"/>
<dbReference type="KEGG" id="pco:PHACADRAFT_143762"/>
<gene>
    <name evidence="3" type="ORF">PHACADRAFT_143762</name>
</gene>
<dbReference type="SUPFAM" id="SSF46565">
    <property type="entry name" value="Chaperone J-domain"/>
    <property type="match status" value="1"/>
</dbReference>
<feature type="compositionally biased region" description="Acidic residues" evidence="1">
    <location>
        <begin position="246"/>
        <end position="255"/>
    </location>
</feature>
<evidence type="ECO:0000256" key="1">
    <source>
        <dbReference type="SAM" id="MobiDB-lite"/>
    </source>
</evidence>
<feature type="compositionally biased region" description="Basic and acidic residues" evidence="1">
    <location>
        <begin position="333"/>
        <end position="351"/>
    </location>
</feature>
<dbReference type="Proteomes" id="UP000008370">
    <property type="component" value="Unassembled WGS sequence"/>
</dbReference>
<dbReference type="PANTHER" id="PTHR44144:SF1">
    <property type="entry name" value="DNAJ HOMOLOG SUBFAMILY C MEMBER 9"/>
    <property type="match status" value="1"/>
</dbReference>
<proteinExistence type="predicted"/>
<dbReference type="GO" id="GO:0031072">
    <property type="term" value="F:heat shock protein binding"/>
    <property type="evidence" value="ECO:0007669"/>
    <property type="project" value="TreeGrafter"/>
</dbReference>
<dbReference type="InterPro" id="IPR018253">
    <property type="entry name" value="DnaJ_domain_CS"/>
</dbReference>
<dbReference type="SMART" id="SM00271">
    <property type="entry name" value="DnaJ"/>
    <property type="match status" value="1"/>
</dbReference>
<dbReference type="InterPro" id="IPR001623">
    <property type="entry name" value="DnaJ_domain"/>
</dbReference>
<dbReference type="GO" id="GO:0005634">
    <property type="term" value="C:nucleus"/>
    <property type="evidence" value="ECO:0007669"/>
    <property type="project" value="TreeGrafter"/>
</dbReference>
<dbReference type="EMBL" id="JH930472">
    <property type="protein sequence ID" value="EKM55433.1"/>
    <property type="molecule type" value="Genomic_DNA"/>
</dbReference>
<dbReference type="GO" id="GO:0005737">
    <property type="term" value="C:cytoplasm"/>
    <property type="evidence" value="ECO:0007669"/>
    <property type="project" value="TreeGrafter"/>
</dbReference>
<dbReference type="InterPro" id="IPR052594">
    <property type="entry name" value="J_domain-containing_protein"/>
</dbReference>
<feature type="domain" description="J" evidence="2">
    <location>
        <begin position="21"/>
        <end position="91"/>
    </location>
</feature>
<dbReference type="HOGENOM" id="CLU_055868_0_0_1"/>
<evidence type="ECO:0000313" key="4">
    <source>
        <dbReference type="Proteomes" id="UP000008370"/>
    </source>
</evidence>
<name>K5VV88_PHACS</name>
<dbReference type="Gene3D" id="1.10.287.110">
    <property type="entry name" value="DnaJ domain"/>
    <property type="match status" value="1"/>
</dbReference>
<dbReference type="InterPro" id="IPR056453">
    <property type="entry name" value="HTH_DNAJC9"/>
</dbReference>
<reference evidence="3 4" key="1">
    <citation type="journal article" date="2012" name="BMC Genomics">
        <title>Comparative genomics of the white-rot fungi, Phanerochaete carnosa and P. chrysosporium, to elucidate the genetic basis of the distinct wood types they colonize.</title>
        <authorList>
            <person name="Suzuki H."/>
            <person name="MacDonald J."/>
            <person name="Syed K."/>
            <person name="Salamov A."/>
            <person name="Hori C."/>
            <person name="Aerts A."/>
            <person name="Henrissat B."/>
            <person name="Wiebenga A."/>
            <person name="vanKuyk P.A."/>
            <person name="Barry K."/>
            <person name="Lindquist E."/>
            <person name="LaButti K."/>
            <person name="Lapidus A."/>
            <person name="Lucas S."/>
            <person name="Coutinho P."/>
            <person name="Gong Y."/>
            <person name="Samejima M."/>
            <person name="Mahadevan R."/>
            <person name="Abou-Zaid M."/>
            <person name="de Vries R.P."/>
            <person name="Igarashi K."/>
            <person name="Yadav J.S."/>
            <person name="Grigoriev I.V."/>
            <person name="Master E.R."/>
        </authorList>
    </citation>
    <scope>NUCLEOTIDE SEQUENCE [LARGE SCALE GENOMIC DNA]</scope>
    <source>
        <strain evidence="3 4">HHB-10118-sp</strain>
    </source>
</reference>
<dbReference type="Pfam" id="PF23302">
    <property type="entry name" value="HTH_DNAJC9"/>
    <property type="match status" value="1"/>
</dbReference>
<keyword evidence="4" id="KW-1185">Reference proteome</keyword>
<dbReference type="InParanoid" id="K5VV88"/>
<dbReference type="PRINTS" id="PR00625">
    <property type="entry name" value="JDOMAIN"/>
</dbReference>
<dbReference type="RefSeq" id="XP_007395758.1">
    <property type="nucleotide sequence ID" value="XM_007395696.1"/>
</dbReference>
<feature type="compositionally biased region" description="Basic residues" evidence="1">
    <location>
        <begin position="232"/>
        <end position="241"/>
    </location>
</feature>
<dbReference type="CDD" id="cd06257">
    <property type="entry name" value="DnaJ"/>
    <property type="match status" value="1"/>
</dbReference>
<dbReference type="STRING" id="650164.K5VV88"/>